<evidence type="ECO:0000313" key="4">
    <source>
        <dbReference type="Proteomes" id="UP000241462"/>
    </source>
</evidence>
<gene>
    <name evidence="3" type="ORF">BD289DRAFT_503707</name>
</gene>
<evidence type="ECO:0000256" key="2">
    <source>
        <dbReference type="SAM" id="Phobius"/>
    </source>
</evidence>
<keyword evidence="2" id="KW-0812">Transmembrane</keyword>
<name>A0A2T3AGU4_9PEZI</name>
<reference evidence="3 4" key="1">
    <citation type="journal article" date="2018" name="Mycol. Prog.">
        <title>Coniella lustricola, a new species from submerged detritus.</title>
        <authorList>
            <person name="Raudabaugh D.B."/>
            <person name="Iturriaga T."/>
            <person name="Carver A."/>
            <person name="Mondo S."/>
            <person name="Pangilinan J."/>
            <person name="Lipzen A."/>
            <person name="He G."/>
            <person name="Amirebrahimi M."/>
            <person name="Grigoriev I.V."/>
            <person name="Miller A.N."/>
        </authorList>
    </citation>
    <scope>NUCLEOTIDE SEQUENCE [LARGE SCALE GENOMIC DNA]</scope>
    <source>
        <strain evidence="3 4">B22-T-1</strain>
    </source>
</reference>
<dbReference type="OrthoDB" id="5244822at2759"/>
<dbReference type="InParanoid" id="A0A2T3AGU4"/>
<organism evidence="3 4">
    <name type="scientific">Coniella lustricola</name>
    <dbReference type="NCBI Taxonomy" id="2025994"/>
    <lineage>
        <taxon>Eukaryota</taxon>
        <taxon>Fungi</taxon>
        <taxon>Dikarya</taxon>
        <taxon>Ascomycota</taxon>
        <taxon>Pezizomycotina</taxon>
        <taxon>Sordariomycetes</taxon>
        <taxon>Sordariomycetidae</taxon>
        <taxon>Diaporthales</taxon>
        <taxon>Schizoparmaceae</taxon>
        <taxon>Coniella</taxon>
    </lineage>
</organism>
<feature type="region of interest" description="Disordered" evidence="1">
    <location>
        <begin position="51"/>
        <end position="74"/>
    </location>
</feature>
<keyword evidence="2" id="KW-1133">Transmembrane helix</keyword>
<evidence type="ECO:0000313" key="3">
    <source>
        <dbReference type="EMBL" id="PSR97454.1"/>
    </source>
</evidence>
<evidence type="ECO:0000256" key="1">
    <source>
        <dbReference type="SAM" id="MobiDB-lite"/>
    </source>
</evidence>
<dbReference type="AlphaFoldDB" id="A0A2T3AGU4"/>
<keyword evidence="4" id="KW-1185">Reference proteome</keyword>
<accession>A0A2T3AGU4</accession>
<feature type="transmembrane region" description="Helical" evidence="2">
    <location>
        <begin position="90"/>
        <end position="114"/>
    </location>
</feature>
<dbReference type="EMBL" id="KZ678391">
    <property type="protein sequence ID" value="PSR97454.1"/>
    <property type="molecule type" value="Genomic_DNA"/>
</dbReference>
<proteinExistence type="predicted"/>
<sequence length="335" mass="36535">MSRSTCGSSSTTKTRQWMRNMRASTSCDHHVTNIIIATMSAVGYSTTEEMELKDSDYGRRSPRRDQPDPLERSTEIFRAKEAQHRRDCRIILVILSFTVLSLVLALILGTLYILRVSAPSPVGTITATAWTTLWTASISTTTTTAVSTQPTTETVTSTSLSVSTTTSTNPTRRPRQTQLVTAVSTITLSITTISASTSLTTLSTGSTTPPSTARYCVPGGEYGGLDLHELNGGYDAELAWQIRYAVLKGLNIGNEDFLMVGLRSVFECVNAESVSLISPCRDRFTQGTSGNLPTANDFLKLEVYELLGVRKATAGREADWPERAMLKRINTDNPS</sequence>
<dbReference type="Proteomes" id="UP000241462">
    <property type="component" value="Unassembled WGS sequence"/>
</dbReference>
<protein>
    <submittedName>
        <fullName evidence="3">Uncharacterized protein</fullName>
    </submittedName>
</protein>
<keyword evidence="2" id="KW-0472">Membrane</keyword>